<dbReference type="KEGG" id="lak:106179843"/>
<gene>
    <name evidence="9" type="primary">LOC106179843</name>
</gene>
<proteinExistence type="predicted"/>
<protein>
    <submittedName>
        <fullName evidence="9">Uncharacterized protein LOC106179843</fullName>
    </submittedName>
</protein>
<dbReference type="InterPro" id="IPR016024">
    <property type="entry name" value="ARM-type_fold"/>
</dbReference>
<feature type="domain" description="RING-type" evidence="7">
    <location>
        <begin position="320"/>
        <end position="354"/>
    </location>
</feature>
<dbReference type="InterPro" id="IPR011989">
    <property type="entry name" value="ARM-like"/>
</dbReference>
<dbReference type="FunFam" id="1.10.1170.10:FF:000002">
    <property type="entry name" value="Baculoviral IAP repeat containing 7"/>
    <property type="match status" value="1"/>
</dbReference>
<sequence>MMKDLDAVQIGIQNNTLQENNKGTLGAVQTAIAPVYNCSKLDAIKDIFQELDVLERIEPYLQSTDEKIKAEATLIKCYITDEQQNDLLTTDETVFTFLINGLEKALEAEKRRFRGLSTSELAEALGVLARHENDKVALVQHGAIPLLATMLMSPDEEDVKQSAKTLWKLSLDQENKAKIKEVGNCIDMLQTLSHHSSNEIKNTASRVLLALEQNQGQAEGDLPMQEVRHQLPERPLNPGNGVGNGQFNASHSEATASDTGSGSAGSSAACESATKEENQWDEKKEKNTESTLTVSERAERVTFLRALRAENQRLRAQMTCKFCNIEEVSMVFLPCGHLVSCAQCEPAPRRCPVCGTLIRTTVLAKIP</sequence>
<evidence type="ECO:0000256" key="4">
    <source>
        <dbReference type="PROSITE-ProRule" id="PRU00175"/>
    </source>
</evidence>
<accession>A0A1S3K8Y7</accession>
<dbReference type="Gene3D" id="1.25.10.10">
    <property type="entry name" value="Leucine-rich Repeat Variant"/>
    <property type="match status" value="1"/>
</dbReference>
<dbReference type="PANTHER" id="PTHR46270">
    <property type="entry name" value="ARMADILLO-TYPE FOLD-RELATED"/>
    <property type="match status" value="1"/>
</dbReference>
<dbReference type="PROSITE" id="PS50089">
    <property type="entry name" value="ZF_RING_2"/>
    <property type="match status" value="1"/>
</dbReference>
<feature type="compositionally biased region" description="Basic and acidic residues" evidence="6">
    <location>
        <begin position="273"/>
        <end position="288"/>
    </location>
</feature>
<dbReference type="SUPFAM" id="SSF48371">
    <property type="entry name" value="ARM repeat"/>
    <property type="match status" value="1"/>
</dbReference>
<evidence type="ECO:0000313" key="9">
    <source>
        <dbReference type="RefSeq" id="XP_013419083.1"/>
    </source>
</evidence>
<dbReference type="Pfam" id="PF13920">
    <property type="entry name" value="zf-C3HC4_3"/>
    <property type="match status" value="1"/>
</dbReference>
<evidence type="ECO:0000256" key="1">
    <source>
        <dbReference type="ARBA" id="ARBA00022723"/>
    </source>
</evidence>
<dbReference type="InterPro" id="IPR000225">
    <property type="entry name" value="Armadillo"/>
</dbReference>
<evidence type="ECO:0000259" key="7">
    <source>
        <dbReference type="PROSITE" id="PS50089"/>
    </source>
</evidence>
<reference evidence="9" key="1">
    <citation type="submission" date="2025-08" db="UniProtKB">
        <authorList>
            <consortium name="RefSeq"/>
        </authorList>
    </citation>
    <scope>IDENTIFICATION</scope>
    <source>
        <tissue evidence="9">Gonads</tissue>
    </source>
</reference>
<evidence type="ECO:0000256" key="5">
    <source>
        <dbReference type="PROSITE-ProRule" id="PRU00259"/>
    </source>
</evidence>
<evidence type="ECO:0000256" key="6">
    <source>
        <dbReference type="SAM" id="MobiDB-lite"/>
    </source>
</evidence>
<name>A0A1S3K8Y7_LINAN</name>
<feature type="repeat" description="ARM" evidence="5">
    <location>
        <begin position="142"/>
        <end position="184"/>
    </location>
</feature>
<evidence type="ECO:0000256" key="2">
    <source>
        <dbReference type="ARBA" id="ARBA00022771"/>
    </source>
</evidence>
<keyword evidence="8" id="KW-1185">Reference proteome</keyword>
<dbReference type="InterPro" id="IPR011029">
    <property type="entry name" value="DEATH-like_dom_sf"/>
</dbReference>
<dbReference type="RefSeq" id="XP_013419083.1">
    <property type="nucleotide sequence ID" value="XM_013563629.1"/>
</dbReference>
<keyword evidence="3" id="KW-0862">Zinc</keyword>
<keyword evidence="2 4" id="KW-0863">Zinc-finger</keyword>
<organism evidence="8 9">
    <name type="scientific">Lingula anatina</name>
    <name type="common">Brachiopod</name>
    <name type="synonym">Lingula unguis</name>
    <dbReference type="NCBI Taxonomy" id="7574"/>
    <lineage>
        <taxon>Eukaryota</taxon>
        <taxon>Metazoa</taxon>
        <taxon>Spiralia</taxon>
        <taxon>Lophotrochozoa</taxon>
        <taxon>Brachiopoda</taxon>
        <taxon>Linguliformea</taxon>
        <taxon>Lingulata</taxon>
        <taxon>Lingulida</taxon>
        <taxon>Linguloidea</taxon>
        <taxon>Lingulidae</taxon>
        <taxon>Lingula</taxon>
    </lineage>
</organism>
<feature type="region of interest" description="Disordered" evidence="6">
    <location>
        <begin position="231"/>
        <end position="292"/>
    </location>
</feature>
<evidence type="ECO:0000256" key="3">
    <source>
        <dbReference type="ARBA" id="ARBA00022833"/>
    </source>
</evidence>
<dbReference type="OrthoDB" id="10251804at2759"/>
<dbReference type="PANTHER" id="PTHR46270:SF2">
    <property type="entry name" value="TIR DOMAIN-CONTAINING PROTEIN"/>
    <property type="match status" value="1"/>
</dbReference>
<keyword evidence="1" id="KW-0479">Metal-binding</keyword>
<dbReference type="STRING" id="7574.A0A1S3K8Y7"/>
<dbReference type="AlphaFoldDB" id="A0A1S3K8Y7"/>
<evidence type="ECO:0000313" key="8">
    <source>
        <dbReference type="Proteomes" id="UP000085678"/>
    </source>
</evidence>
<dbReference type="GeneID" id="106179843"/>
<dbReference type="Gene3D" id="1.10.533.10">
    <property type="entry name" value="Death Domain, Fas"/>
    <property type="match status" value="1"/>
</dbReference>
<dbReference type="InterPro" id="IPR001841">
    <property type="entry name" value="Znf_RING"/>
</dbReference>
<dbReference type="Pfam" id="PF00514">
    <property type="entry name" value="Arm"/>
    <property type="match status" value="1"/>
</dbReference>
<dbReference type="Gene3D" id="1.10.1170.10">
    <property type="entry name" value="Inhibitor Of Apoptosis Protein (2mihbC-IAP-1), Chain A"/>
    <property type="match status" value="1"/>
</dbReference>
<dbReference type="PROSITE" id="PS50176">
    <property type="entry name" value="ARM_REPEAT"/>
    <property type="match status" value="1"/>
</dbReference>
<feature type="compositionally biased region" description="Low complexity" evidence="6">
    <location>
        <begin position="252"/>
        <end position="272"/>
    </location>
</feature>
<dbReference type="GO" id="GO:0008270">
    <property type="term" value="F:zinc ion binding"/>
    <property type="evidence" value="ECO:0007669"/>
    <property type="project" value="UniProtKB-KW"/>
</dbReference>
<dbReference type="InParanoid" id="A0A1S3K8Y7"/>
<dbReference type="Proteomes" id="UP000085678">
    <property type="component" value="Unplaced"/>
</dbReference>